<dbReference type="KEGG" id="eri:EEI45_04840"/>
<organism evidence="1 2">
    <name type="scientific">Erysipelothrix piscisicarius</name>
    <dbReference type="NCBI Taxonomy" id="2485784"/>
    <lineage>
        <taxon>Bacteria</taxon>
        <taxon>Bacillati</taxon>
        <taxon>Bacillota</taxon>
        <taxon>Erysipelotrichia</taxon>
        <taxon>Erysipelotrichales</taxon>
        <taxon>Erysipelotrichaceae</taxon>
        <taxon>Erysipelothrix</taxon>
    </lineage>
</organism>
<dbReference type="EMBL" id="CP034234">
    <property type="protein sequence ID" value="AZK44162.1"/>
    <property type="molecule type" value="Genomic_DNA"/>
</dbReference>
<protein>
    <recommendedName>
        <fullName evidence="3">Aminoglycoside N(3)-acetyltransferase</fullName>
    </recommendedName>
</protein>
<dbReference type="InterPro" id="IPR028345">
    <property type="entry name" value="Antibiotic_NAT-like"/>
</dbReference>
<evidence type="ECO:0000313" key="2">
    <source>
        <dbReference type="Proteomes" id="UP000278804"/>
    </source>
</evidence>
<evidence type="ECO:0000313" key="1">
    <source>
        <dbReference type="EMBL" id="AZK44162.1"/>
    </source>
</evidence>
<accession>A0A3Q8S2Q5</accession>
<keyword evidence="2" id="KW-1185">Reference proteome</keyword>
<proteinExistence type="predicted"/>
<evidence type="ECO:0008006" key="3">
    <source>
        <dbReference type="Google" id="ProtNLM"/>
    </source>
</evidence>
<dbReference type="RefSeq" id="WP_125164343.1">
    <property type="nucleotide sequence ID" value="NZ_CP034234.1"/>
</dbReference>
<reference evidence="1 2" key="1">
    <citation type="journal article" date="2020" name="Int. J. Syst. Evol. Microbiol.">
        <title>Description of Erysipelothrix piscisicarius sp. nov., an emergent fish pathogen, and assessment of virulence using a tiger barb (Puntigrus tetrazona) infection model.</title>
        <authorList>
            <person name="Pomaranski E.K."/>
            <person name="Griffin M.J."/>
            <person name="Camus A.C."/>
            <person name="Armwood A.R."/>
            <person name="Shelley J."/>
            <person name="Waldbieser G.C."/>
            <person name="LaFrentz B.R."/>
            <person name="Garcia J.C."/>
            <person name="Yanong R."/>
            <person name="Soto E."/>
        </authorList>
    </citation>
    <scope>NUCLEOTIDE SEQUENCE [LARGE SCALE GENOMIC DNA]</scope>
    <source>
        <strain evidence="1 2">15TAL0474</strain>
    </source>
</reference>
<dbReference type="Proteomes" id="UP000278804">
    <property type="component" value="Chromosome"/>
</dbReference>
<dbReference type="SUPFAM" id="SSF110710">
    <property type="entry name" value="TTHA0583/YokD-like"/>
    <property type="match status" value="1"/>
</dbReference>
<gene>
    <name evidence="1" type="ORF">EEI45_04840</name>
</gene>
<name>A0A3Q8S2Q5_9FIRM</name>
<dbReference type="AlphaFoldDB" id="A0A3Q8S2Q5"/>
<sequence length="229" mass="26347">MYSSNDVALTVEKLLKRLEVEKDGLVLVHESDGFDPFYSKIILDRIQSHMKDGTVCVFGDCEFNSDVLVKDMVPYISNQERLVLSSGKMMQLMTLQQECIYATHPSLMIATAGKFSRYFGRPTDLDFPYGTHSVFTDFYDLNATLILVGDVLELFEAKFAYATLDHHVIRKTACLKDKSVMTYLDIVPNYTRIYDLVFNSKLLLYEQLDGQTLYGVKYRDFIDYLREGL</sequence>